<dbReference type="NCBIfam" id="TIGR00237">
    <property type="entry name" value="xseA"/>
    <property type="match status" value="1"/>
</dbReference>
<dbReference type="GO" id="GO:0009318">
    <property type="term" value="C:exodeoxyribonuclease VII complex"/>
    <property type="evidence" value="ECO:0007669"/>
    <property type="project" value="UniProtKB-UniRule"/>
</dbReference>
<dbReference type="AlphaFoldDB" id="A0A1T4W8A4"/>
<evidence type="ECO:0000259" key="8">
    <source>
        <dbReference type="Pfam" id="PF13742"/>
    </source>
</evidence>
<dbReference type="InterPro" id="IPR020579">
    <property type="entry name" value="Exonuc_VII_lsu_C"/>
</dbReference>
<evidence type="ECO:0000313" key="9">
    <source>
        <dbReference type="EMBL" id="SKA73503.1"/>
    </source>
</evidence>
<sequence>MTNQRLVLSVSQLNADVNQLLMQGFPELWVEGEISNLSRPSSGHLYFVLKDSQAQLRCALFRPKALGLRIKPDNGNKVLAYGRLGLYEPRGEYQFIIERMEAAGEGELQRRFEALKQYLAATGLFASEQKQALPRYPRCIGIITSPTGAAVQDILNVLKRRCPQIPVLIYPVAVQGATAAPQIVRALQQANREPQCEVLILARGGGSLEDLWAFNEESVAQAIYASTLPIISGIGHEIDFTIADLVADLRAPTPSAAAELVSPDSASLLARIKHLELQLQRSMQHRLTTRHQQLAELQNRLHRQHPLNYLQQKTQRLDELEFRLRRALALKQERVNLRLQILQQRLQWQNPSSAIQVLQTQLQQQRQQLQRCIEQRLQRKSQLFSLQAARLQAYSPLATLERGYALVMDEKQQLIKRIQQVKTNDLIQIQLQDGVITCQVVGES</sequence>
<evidence type="ECO:0000256" key="2">
    <source>
        <dbReference type="ARBA" id="ARBA00022722"/>
    </source>
</evidence>
<evidence type="ECO:0000256" key="1">
    <source>
        <dbReference type="ARBA" id="ARBA00022490"/>
    </source>
</evidence>
<comment type="function">
    <text evidence="5">Bidirectionally degrades single-stranded DNA into large acid-insoluble oligonucleotides, which are then degraded further into small acid-soluble oligonucleotides.</text>
</comment>
<evidence type="ECO:0000256" key="4">
    <source>
        <dbReference type="ARBA" id="ARBA00022839"/>
    </source>
</evidence>
<keyword evidence="3 5" id="KW-0378">Hydrolase</keyword>
<proteinExistence type="inferred from homology"/>
<dbReference type="PANTHER" id="PTHR30008:SF0">
    <property type="entry name" value="EXODEOXYRIBONUCLEASE 7 LARGE SUBUNIT"/>
    <property type="match status" value="1"/>
</dbReference>
<accession>A0A1T4W8A4</accession>
<organism evidence="9 10">
    <name type="scientific">Thiothrix eikelboomii</name>
    <dbReference type="NCBI Taxonomy" id="92487"/>
    <lineage>
        <taxon>Bacteria</taxon>
        <taxon>Pseudomonadati</taxon>
        <taxon>Pseudomonadota</taxon>
        <taxon>Gammaproteobacteria</taxon>
        <taxon>Thiotrichales</taxon>
        <taxon>Thiotrichaceae</taxon>
        <taxon>Thiothrix</taxon>
    </lineage>
</organism>
<name>A0A1T4W8A4_9GAMM</name>
<comment type="catalytic activity">
    <reaction evidence="5 6">
        <text>Exonucleolytic cleavage in either 5'- to 3'- or 3'- to 5'-direction to yield nucleoside 5'-phosphates.</text>
        <dbReference type="EC" id="3.1.11.6"/>
    </reaction>
</comment>
<dbReference type="Proteomes" id="UP000190460">
    <property type="component" value="Unassembled WGS sequence"/>
</dbReference>
<dbReference type="Pfam" id="PF13742">
    <property type="entry name" value="tRNA_anti_2"/>
    <property type="match status" value="1"/>
</dbReference>
<feature type="domain" description="Exonuclease VII large subunit C-terminal" evidence="7">
    <location>
        <begin position="124"/>
        <end position="439"/>
    </location>
</feature>
<gene>
    <name evidence="5" type="primary">xseA</name>
    <name evidence="9" type="ORF">SAMN02745130_01235</name>
</gene>
<dbReference type="Pfam" id="PF02601">
    <property type="entry name" value="Exonuc_VII_L"/>
    <property type="match status" value="1"/>
</dbReference>
<dbReference type="OrthoDB" id="9802795at2"/>
<dbReference type="GO" id="GO:0005737">
    <property type="term" value="C:cytoplasm"/>
    <property type="evidence" value="ECO:0007669"/>
    <property type="project" value="UniProtKB-SubCell"/>
</dbReference>
<dbReference type="EC" id="3.1.11.6" evidence="5"/>
<evidence type="ECO:0000313" key="10">
    <source>
        <dbReference type="Proteomes" id="UP000190460"/>
    </source>
</evidence>
<dbReference type="STRING" id="92487.SAMN02745130_01235"/>
<evidence type="ECO:0000256" key="5">
    <source>
        <dbReference type="HAMAP-Rule" id="MF_00378"/>
    </source>
</evidence>
<reference evidence="9 10" key="1">
    <citation type="submission" date="2017-02" db="EMBL/GenBank/DDBJ databases">
        <authorList>
            <person name="Peterson S.W."/>
        </authorList>
    </citation>
    <scope>NUCLEOTIDE SEQUENCE [LARGE SCALE GENOMIC DNA]</scope>
    <source>
        <strain evidence="9 10">ATCC 49788</strain>
    </source>
</reference>
<dbReference type="HAMAP" id="MF_00378">
    <property type="entry name" value="Exonuc_7_L"/>
    <property type="match status" value="1"/>
</dbReference>
<dbReference type="InterPro" id="IPR003753">
    <property type="entry name" value="Exonuc_VII_L"/>
</dbReference>
<dbReference type="GO" id="GO:0003676">
    <property type="term" value="F:nucleic acid binding"/>
    <property type="evidence" value="ECO:0007669"/>
    <property type="project" value="InterPro"/>
</dbReference>
<comment type="subunit">
    <text evidence="5">Heterooligomer composed of large and small subunits.</text>
</comment>
<comment type="similarity">
    <text evidence="5 6">Belongs to the XseA family.</text>
</comment>
<evidence type="ECO:0000259" key="7">
    <source>
        <dbReference type="Pfam" id="PF02601"/>
    </source>
</evidence>
<dbReference type="PANTHER" id="PTHR30008">
    <property type="entry name" value="EXODEOXYRIBONUCLEASE 7 LARGE SUBUNIT"/>
    <property type="match status" value="1"/>
</dbReference>
<keyword evidence="4 5" id="KW-0269">Exonuclease</keyword>
<keyword evidence="1 5" id="KW-0963">Cytoplasm</keyword>
<keyword evidence="2 5" id="KW-0540">Nuclease</keyword>
<dbReference type="RefSeq" id="WP_078921891.1">
    <property type="nucleotide sequence ID" value="NZ_FUYB01000004.1"/>
</dbReference>
<dbReference type="EMBL" id="FUYB01000004">
    <property type="protein sequence ID" value="SKA73503.1"/>
    <property type="molecule type" value="Genomic_DNA"/>
</dbReference>
<feature type="domain" description="OB-fold nucleic acid binding" evidence="8">
    <location>
        <begin position="8"/>
        <end position="101"/>
    </location>
</feature>
<evidence type="ECO:0000256" key="6">
    <source>
        <dbReference type="RuleBase" id="RU004355"/>
    </source>
</evidence>
<dbReference type="GO" id="GO:0008855">
    <property type="term" value="F:exodeoxyribonuclease VII activity"/>
    <property type="evidence" value="ECO:0007669"/>
    <property type="project" value="UniProtKB-UniRule"/>
</dbReference>
<dbReference type="CDD" id="cd04489">
    <property type="entry name" value="ExoVII_LU_OBF"/>
    <property type="match status" value="1"/>
</dbReference>
<evidence type="ECO:0000256" key="3">
    <source>
        <dbReference type="ARBA" id="ARBA00022801"/>
    </source>
</evidence>
<dbReference type="GO" id="GO:0006308">
    <property type="term" value="P:DNA catabolic process"/>
    <property type="evidence" value="ECO:0007669"/>
    <property type="project" value="UniProtKB-UniRule"/>
</dbReference>
<comment type="subcellular location">
    <subcellularLocation>
        <location evidence="5 6">Cytoplasm</location>
    </subcellularLocation>
</comment>
<keyword evidence="10" id="KW-1185">Reference proteome</keyword>
<dbReference type="InterPro" id="IPR025824">
    <property type="entry name" value="OB-fold_nuc-bd_dom"/>
</dbReference>
<protein>
    <recommendedName>
        <fullName evidence="5">Exodeoxyribonuclease 7 large subunit</fullName>
        <ecNumber evidence="5">3.1.11.6</ecNumber>
    </recommendedName>
    <alternativeName>
        <fullName evidence="5">Exodeoxyribonuclease VII large subunit</fullName>
        <shortName evidence="5">Exonuclease VII large subunit</shortName>
    </alternativeName>
</protein>